<dbReference type="Pfam" id="PF13561">
    <property type="entry name" value="adh_short_C2"/>
    <property type="match status" value="1"/>
</dbReference>
<dbReference type="Proteomes" id="UP000711047">
    <property type="component" value="Unassembled WGS sequence"/>
</dbReference>
<dbReference type="InterPro" id="IPR036291">
    <property type="entry name" value="NAD(P)-bd_dom_sf"/>
</dbReference>
<keyword evidence="3" id="KW-1185">Reference proteome</keyword>
<name>A0ABX2DIS1_9BACL</name>
<dbReference type="EMBL" id="JABMKX010000002">
    <property type="protein sequence ID" value="NQX44482.1"/>
    <property type="molecule type" value="Genomic_DNA"/>
</dbReference>
<dbReference type="PANTHER" id="PTHR42760">
    <property type="entry name" value="SHORT-CHAIN DEHYDROGENASES/REDUCTASES FAMILY MEMBER"/>
    <property type="match status" value="1"/>
</dbReference>
<evidence type="ECO:0000313" key="2">
    <source>
        <dbReference type="EMBL" id="NQX44482.1"/>
    </source>
</evidence>
<dbReference type="PRINTS" id="PR00081">
    <property type="entry name" value="GDHRDH"/>
</dbReference>
<organism evidence="2 3">
    <name type="scientific">Paenibacillus tritici</name>
    <dbReference type="NCBI Taxonomy" id="1873425"/>
    <lineage>
        <taxon>Bacteria</taxon>
        <taxon>Bacillati</taxon>
        <taxon>Bacillota</taxon>
        <taxon>Bacilli</taxon>
        <taxon>Bacillales</taxon>
        <taxon>Paenibacillaceae</taxon>
        <taxon>Paenibacillus</taxon>
    </lineage>
</organism>
<dbReference type="PANTHER" id="PTHR42760:SF40">
    <property type="entry name" value="3-OXOACYL-[ACYL-CARRIER-PROTEIN] REDUCTASE, CHLOROPLASTIC"/>
    <property type="match status" value="1"/>
</dbReference>
<dbReference type="SUPFAM" id="SSF51735">
    <property type="entry name" value="NAD(P)-binding Rossmann-fold domains"/>
    <property type="match status" value="1"/>
</dbReference>
<protein>
    <submittedName>
        <fullName evidence="2">SDR family oxidoreductase</fullName>
    </submittedName>
</protein>
<dbReference type="RefSeq" id="WP_173128151.1">
    <property type="nucleotide sequence ID" value="NZ_JABMKX010000002.1"/>
</dbReference>
<accession>A0ABX2DIS1</accession>
<sequence>MNRMRTIHELFNLQGQTAVVTGGAGYLGTAISEGLAEAGATVYIVSSNERKCQELAEQITRKTAAPCFGKSMDIRQEQSIQTCFRDISEAAGSIDILVNNAAFSSPGKLPAMSEEAWLTGMDGTINGTFRCVKAVLPYMVEQKKGSIINVSSMYGRVSPNPEVYGDSGMDNPANYGAGKAAINQFTRYIACHFGRHGVRANTVSPGPFPQPSVQANPEFIKQLEGKNPLGRIGNPEDLKGVMVYLASAAANYVTGENISVDGGWTAW</sequence>
<dbReference type="Gene3D" id="3.40.50.720">
    <property type="entry name" value="NAD(P)-binding Rossmann-like Domain"/>
    <property type="match status" value="1"/>
</dbReference>
<evidence type="ECO:0000313" key="3">
    <source>
        <dbReference type="Proteomes" id="UP000711047"/>
    </source>
</evidence>
<dbReference type="PRINTS" id="PR00080">
    <property type="entry name" value="SDRFAMILY"/>
</dbReference>
<reference evidence="2 3" key="1">
    <citation type="submission" date="2020-05" db="EMBL/GenBank/DDBJ databases">
        <title>Paenibacillus glebae, sp. nov., Paenibacillus humi sp. nov., Paenibacillus pedi sp. nov., Paenibacillus terrestris sp. nov. and Paenibacillus terricola sp. nov., isolated from a forest top soil sample.</title>
        <authorList>
            <person name="Qi S."/>
            <person name="Carlier A."/>
            <person name="Cnockaert M."/>
            <person name="Vandamme P."/>
        </authorList>
    </citation>
    <scope>NUCLEOTIDE SEQUENCE [LARGE SCALE GENOMIC DNA]</scope>
    <source>
        <strain evidence="2 3">LMG 29502</strain>
    </source>
</reference>
<evidence type="ECO:0000256" key="1">
    <source>
        <dbReference type="ARBA" id="ARBA00006484"/>
    </source>
</evidence>
<comment type="caution">
    <text evidence="2">The sequence shown here is derived from an EMBL/GenBank/DDBJ whole genome shotgun (WGS) entry which is preliminary data.</text>
</comment>
<gene>
    <name evidence="2" type="ORF">HQN87_03985</name>
</gene>
<dbReference type="InterPro" id="IPR002347">
    <property type="entry name" value="SDR_fam"/>
</dbReference>
<proteinExistence type="inferred from homology"/>
<comment type="similarity">
    <text evidence="1">Belongs to the short-chain dehydrogenases/reductases (SDR) family.</text>
</comment>